<dbReference type="Proteomes" id="UP000289152">
    <property type="component" value="Unassembled WGS sequence"/>
</dbReference>
<organism evidence="1 2">
    <name type="scientific">Tremella mesenterica</name>
    <name type="common">Jelly fungus</name>
    <dbReference type="NCBI Taxonomy" id="5217"/>
    <lineage>
        <taxon>Eukaryota</taxon>
        <taxon>Fungi</taxon>
        <taxon>Dikarya</taxon>
        <taxon>Basidiomycota</taxon>
        <taxon>Agaricomycotina</taxon>
        <taxon>Tremellomycetes</taxon>
        <taxon>Tremellales</taxon>
        <taxon>Tremellaceae</taxon>
        <taxon>Tremella</taxon>
    </lineage>
</organism>
<dbReference type="AlphaFoldDB" id="A0A4Q1BG43"/>
<dbReference type="InParanoid" id="A0A4Q1BG43"/>
<dbReference type="EMBL" id="SDIL01000119">
    <property type="protein sequence ID" value="RXK35843.1"/>
    <property type="molecule type" value="Genomic_DNA"/>
</dbReference>
<evidence type="ECO:0000313" key="1">
    <source>
        <dbReference type="EMBL" id="RXK35843.1"/>
    </source>
</evidence>
<comment type="caution">
    <text evidence="1">The sequence shown here is derived from an EMBL/GenBank/DDBJ whole genome shotgun (WGS) entry which is preliminary data.</text>
</comment>
<sequence length="564" mass="62104">MHTDLDAAAEDASSRHTISGIPENLSTYDYDINNTDLQIRRKNFEQSTWRLAVSNVWGEPSIEVVGQPPESTKEEAEMVALTIKTFLAEHRAEIAKDPNEFRIGIATAIEKTHTSLGLQPGAIAMVTDFEHDDFMKSDALTLPQKTSEQEQPPAGIDYNIEHWSGLEFRVSSFMKYPWRIVVSGAWSKDPRAKVVGFPDGTSAIQQDGVATTMSSALAKYSEEIAETPSYFRAAMTIAKGVTEKQWGLDFGVIGAVTNFEHEDYMNWLTKGTGGARSVETYVGAQIKSKAMATLILQPLQAAMDNYMQPDSTTQTRQLAARYRMIEDMKLNAEALGVTDTIRALLGRHPQADDICSLLEKHKRAVTEDSLTHDSVTADTKQVSEGIKALFREQKPSTSADEALLARPDTQENLTQLARLITEQIAGTVPPDSNPTGAWTTLERLITVAVSFVPIQPVPLTKRTLVYGIVHGINTSTPVVVGHTHKGNSREQAENIARAAETHLRTKSEKWLAQQDGQQSLRSLLSQAVETVTSQFRLPSDAVVLGTSDQLLALDGYYGLARDYI</sequence>
<proteinExistence type="predicted"/>
<evidence type="ECO:0000313" key="2">
    <source>
        <dbReference type="Proteomes" id="UP000289152"/>
    </source>
</evidence>
<name>A0A4Q1BG43_TREME</name>
<keyword evidence="2" id="KW-1185">Reference proteome</keyword>
<protein>
    <submittedName>
        <fullName evidence="1">Uncharacterized protein</fullName>
    </submittedName>
</protein>
<gene>
    <name evidence="1" type="ORF">M231_06891</name>
</gene>
<dbReference type="VEuPathDB" id="FungiDB:TREMEDRAFT_65637"/>
<accession>A0A4Q1BG43</accession>
<reference evidence="1 2" key="1">
    <citation type="submission" date="2016-06" db="EMBL/GenBank/DDBJ databases">
        <title>Evolution of pathogenesis and genome organization in the Tremellales.</title>
        <authorList>
            <person name="Cuomo C."/>
            <person name="Litvintseva A."/>
            <person name="Heitman J."/>
            <person name="Chen Y."/>
            <person name="Sun S."/>
            <person name="Springer D."/>
            <person name="Dromer F."/>
            <person name="Young S."/>
            <person name="Zeng Q."/>
            <person name="Chapman S."/>
            <person name="Gujja S."/>
            <person name="Saif S."/>
            <person name="Birren B."/>
        </authorList>
    </citation>
    <scope>NUCLEOTIDE SEQUENCE [LARGE SCALE GENOMIC DNA]</scope>
    <source>
        <strain evidence="1 2">ATCC 28783</strain>
    </source>
</reference>